<feature type="compositionally biased region" description="Low complexity" evidence="1">
    <location>
        <begin position="562"/>
        <end position="572"/>
    </location>
</feature>
<dbReference type="SUPFAM" id="SSF52058">
    <property type="entry name" value="L domain-like"/>
    <property type="match status" value="1"/>
</dbReference>
<protein>
    <recommendedName>
        <fullName evidence="4">Leucine-rich repeat protein (LRRP)</fullName>
    </recommendedName>
</protein>
<feature type="region of interest" description="Disordered" evidence="1">
    <location>
        <begin position="377"/>
        <end position="477"/>
    </location>
</feature>
<dbReference type="Gene3D" id="3.80.10.10">
    <property type="entry name" value="Ribonuclease Inhibitor"/>
    <property type="match status" value="1"/>
</dbReference>
<dbReference type="EMBL" id="LJSK01000012">
    <property type="protein sequence ID" value="KPI90028.1"/>
    <property type="molecule type" value="Genomic_DNA"/>
</dbReference>
<organism evidence="2 3">
    <name type="scientific">Leptomonas seymouri</name>
    <dbReference type="NCBI Taxonomy" id="5684"/>
    <lineage>
        <taxon>Eukaryota</taxon>
        <taxon>Discoba</taxon>
        <taxon>Euglenozoa</taxon>
        <taxon>Kinetoplastea</taxon>
        <taxon>Metakinetoplastina</taxon>
        <taxon>Trypanosomatida</taxon>
        <taxon>Trypanosomatidae</taxon>
        <taxon>Leishmaniinae</taxon>
        <taxon>Leptomonas</taxon>
    </lineage>
</organism>
<evidence type="ECO:0000313" key="2">
    <source>
        <dbReference type="EMBL" id="KPI90028.1"/>
    </source>
</evidence>
<feature type="compositionally biased region" description="Low complexity" evidence="1">
    <location>
        <begin position="739"/>
        <end position="748"/>
    </location>
</feature>
<dbReference type="AlphaFoldDB" id="A0A0N1IMK0"/>
<reference evidence="2 3" key="1">
    <citation type="journal article" date="2015" name="PLoS Pathog.">
        <title>Leptomonas seymouri: Adaptations to the Dixenous Life Cycle Analyzed by Genome Sequencing, Transcriptome Profiling and Co-infection with Leishmania donovani.</title>
        <authorList>
            <person name="Kraeva N."/>
            <person name="Butenko A."/>
            <person name="Hlavacova J."/>
            <person name="Kostygov A."/>
            <person name="Myskova J."/>
            <person name="Grybchuk D."/>
            <person name="Lestinova T."/>
            <person name="Votypka J."/>
            <person name="Volf P."/>
            <person name="Opperdoes F."/>
            <person name="Flegontov P."/>
            <person name="Lukes J."/>
            <person name="Yurchenko V."/>
        </authorList>
    </citation>
    <scope>NUCLEOTIDE SEQUENCE [LARGE SCALE GENOMIC DNA]</scope>
    <source>
        <strain evidence="2 3">ATCC 30220</strain>
    </source>
</reference>
<accession>A0A0N1IMK0</accession>
<proteinExistence type="predicted"/>
<dbReference type="Proteomes" id="UP000038009">
    <property type="component" value="Unassembled WGS sequence"/>
</dbReference>
<feature type="compositionally biased region" description="Polar residues" evidence="1">
    <location>
        <begin position="540"/>
        <end position="549"/>
    </location>
</feature>
<dbReference type="InterPro" id="IPR032675">
    <property type="entry name" value="LRR_dom_sf"/>
</dbReference>
<dbReference type="Pfam" id="PF14580">
    <property type="entry name" value="LRR_9"/>
    <property type="match status" value="1"/>
</dbReference>
<dbReference type="PANTHER" id="PTHR46759">
    <property type="entry name" value="LEUCINE-RICH REPEAT-CONTAINING PROTEIN 72"/>
    <property type="match status" value="1"/>
</dbReference>
<evidence type="ECO:0000256" key="1">
    <source>
        <dbReference type="SAM" id="MobiDB-lite"/>
    </source>
</evidence>
<evidence type="ECO:0008006" key="4">
    <source>
        <dbReference type="Google" id="ProtNLM"/>
    </source>
</evidence>
<comment type="caution">
    <text evidence="2">The sequence shown here is derived from an EMBL/GenBank/DDBJ whole genome shotgun (WGS) entry which is preliminary data.</text>
</comment>
<dbReference type="PANTHER" id="PTHR46759:SF1">
    <property type="entry name" value="LEUCINE-RICH REPEAT-CONTAINING PROTEIN 72"/>
    <property type="match status" value="1"/>
</dbReference>
<name>A0A0N1IMK0_LEPSE</name>
<gene>
    <name evidence="2" type="ORF">ABL78_0888</name>
</gene>
<feature type="region of interest" description="Disordered" evidence="1">
    <location>
        <begin position="944"/>
        <end position="974"/>
    </location>
</feature>
<feature type="region of interest" description="Disordered" evidence="1">
    <location>
        <begin position="1"/>
        <end position="65"/>
    </location>
</feature>
<feature type="region of interest" description="Disordered" evidence="1">
    <location>
        <begin position="275"/>
        <end position="294"/>
    </location>
</feature>
<feature type="region of interest" description="Disordered" evidence="1">
    <location>
        <begin position="713"/>
        <end position="748"/>
    </location>
</feature>
<sequence>MRTRVQQRYYDVLRREDRRKQPEGSMKGVGGDSGTLSISHIASHKHAGSQRTEASRAAYSSSSPSPLWDPIEQLNLDATTVVAMRELACDHRNLTALHPHFVRFEQLDSLVLSHNALRTLHNLLPPSHLSDSSSASPFTSSTATATAATASLYSGCRRLTRLHANHNELRDVAHETDIPRLLLLEHLSLAHNELTDLDCIMQPLRRLRHLRYLDLRGNPIVDEPSYRQRCIVALPQVEVLDGLTVTQDERRDAISSTATADFLKNRLYGALTATSRDEDSLPSPDAKWGEKSSTRRFAKSAAAQDLDAKYAAHRQQQQYAKAAAIEARVAAERQKEETWRAFHAIWSLSQSGMPLSEEGWRATMAAVVAGAQAQPALNNGGAGAGGDGAASRPGRKPPSQQQQQSTSSSLPGGLAARPRTPISTRPPQQPPGSTPQSTGTTCAVVKRVEVPRDRLLPPITSQHQPSDPKNGAQHDSPYFRVVRGTGEDMAENFSKALSNVPQEPSPVRLASIQQALQASTKIVRAMNSTERSDAADATCRPSQAPSSGSGAVDAPKPGGGSPPSSSSTTPSPHAGAGHTATLSVDVDSLRAIQSSKHAFIPPPWEHGEAASQKELREGVGIGAPPSSIGFVRQRTIIQEALVEVLVLLHQLFSAEELQLLETEYGKAELLRLLPLPEWSVAWDSAAEDTTSPVDTLLAAKQEMLQQLRPGAGAAAAGSSGVSGGSSSRRLAAEDRKKAAGAAGRSSGAQGNAFVATGFAATAPMGGALTAGEMAAVAMAAARASLSTEPEHLWNLFLRPFVAGVAPRASHLSQGRSNELSGGAAGNSSGNNAGGANAAAAMHSSTASGVFADEVTLQDPEVVQQLVRPVGLNDSRVLGSFLMLLKPPPPISKEELCDSVRHFHSVVPHVAAATVNASSSAASETGRGGGAMLKSKREALVPPVVEAEGNEGRRRAGKGNPNGHEQTGLKQHPSLSQAPQLSLVSILTALAFHPAFVRARLQHWEQELVRMTMAAAAAAPTTTTTTAQVAKVESQVGSGAASGAKAGSAPATGAAAINAAGVTAPPVTPLSRLFHRVQELKSYAARVEKAAAAALRPNVKGSSGEPSHVPLVTPAQVLMAFQR</sequence>
<dbReference type="VEuPathDB" id="TriTrypDB:Lsey_0012_0470"/>
<feature type="region of interest" description="Disordered" evidence="1">
    <location>
        <begin position="527"/>
        <end position="579"/>
    </location>
</feature>
<keyword evidence="3" id="KW-1185">Reference proteome</keyword>
<feature type="compositionally biased region" description="Basic and acidic residues" evidence="1">
    <location>
        <begin position="446"/>
        <end position="455"/>
    </location>
</feature>
<feature type="compositionally biased region" description="Low complexity" evidence="1">
    <location>
        <begin position="713"/>
        <end position="727"/>
    </location>
</feature>
<evidence type="ECO:0000313" key="3">
    <source>
        <dbReference type="Proteomes" id="UP000038009"/>
    </source>
</evidence>
<feature type="compositionally biased region" description="Basic and acidic residues" evidence="1">
    <location>
        <begin position="11"/>
        <end position="22"/>
    </location>
</feature>
<dbReference type="OrthoDB" id="10251250at2759"/>
<dbReference type="OMA" id="VRPIGPY"/>
<dbReference type="InterPro" id="IPR042655">
    <property type="entry name" value="LRC72"/>
</dbReference>
<feature type="compositionally biased region" description="Polar residues" evidence="1">
    <location>
        <begin position="962"/>
        <end position="974"/>
    </location>
</feature>
<feature type="compositionally biased region" description="Low complexity" evidence="1">
    <location>
        <begin position="399"/>
        <end position="409"/>
    </location>
</feature>